<dbReference type="AlphaFoldDB" id="M2WKS1"/>
<reference evidence="2" key="1">
    <citation type="journal article" date="2012" name="PLoS Genet.">
        <title>The genomes of the fungal plant pathogens Cladosporium fulvum and Dothistroma septosporum reveal adaptation to different hosts and lifestyles but also signatures of common ancestry.</title>
        <authorList>
            <person name="de Wit P.J.G.M."/>
            <person name="van der Burgt A."/>
            <person name="Oekmen B."/>
            <person name="Stergiopoulos I."/>
            <person name="Abd-Elsalam K.A."/>
            <person name="Aerts A.L."/>
            <person name="Bahkali A.H."/>
            <person name="Beenen H.G."/>
            <person name="Chettri P."/>
            <person name="Cox M.P."/>
            <person name="Datema E."/>
            <person name="de Vries R.P."/>
            <person name="Dhillon B."/>
            <person name="Ganley A.R."/>
            <person name="Griffiths S.A."/>
            <person name="Guo Y."/>
            <person name="Hamelin R.C."/>
            <person name="Henrissat B."/>
            <person name="Kabir M.S."/>
            <person name="Jashni M.K."/>
            <person name="Kema G."/>
            <person name="Klaubauf S."/>
            <person name="Lapidus A."/>
            <person name="Levasseur A."/>
            <person name="Lindquist E."/>
            <person name="Mehrabi R."/>
            <person name="Ohm R.A."/>
            <person name="Owen T.J."/>
            <person name="Salamov A."/>
            <person name="Schwelm A."/>
            <person name="Schijlen E."/>
            <person name="Sun H."/>
            <person name="van den Burg H.A."/>
            <person name="van Ham R.C.H.J."/>
            <person name="Zhang S."/>
            <person name="Goodwin S.B."/>
            <person name="Grigoriev I.V."/>
            <person name="Collemare J."/>
            <person name="Bradshaw R.E."/>
        </authorList>
    </citation>
    <scope>NUCLEOTIDE SEQUENCE [LARGE SCALE GENOMIC DNA]</scope>
    <source>
        <strain evidence="2">NZE10 / CBS 128990</strain>
    </source>
</reference>
<reference evidence="1 2" key="2">
    <citation type="journal article" date="2012" name="PLoS Pathog.">
        <title>Diverse lifestyles and strategies of plant pathogenesis encoded in the genomes of eighteen Dothideomycetes fungi.</title>
        <authorList>
            <person name="Ohm R.A."/>
            <person name="Feau N."/>
            <person name="Henrissat B."/>
            <person name="Schoch C.L."/>
            <person name="Horwitz B.A."/>
            <person name="Barry K.W."/>
            <person name="Condon B.J."/>
            <person name="Copeland A.C."/>
            <person name="Dhillon B."/>
            <person name="Glaser F."/>
            <person name="Hesse C.N."/>
            <person name="Kosti I."/>
            <person name="LaButti K."/>
            <person name="Lindquist E.A."/>
            <person name="Lucas S."/>
            <person name="Salamov A.A."/>
            <person name="Bradshaw R.E."/>
            <person name="Ciuffetti L."/>
            <person name="Hamelin R.C."/>
            <person name="Kema G.H.J."/>
            <person name="Lawrence C."/>
            <person name="Scott J.A."/>
            <person name="Spatafora J.W."/>
            <person name="Turgeon B.G."/>
            <person name="de Wit P.J.G.M."/>
            <person name="Zhong S."/>
            <person name="Goodwin S.B."/>
            <person name="Grigoriev I.V."/>
        </authorList>
    </citation>
    <scope>NUCLEOTIDE SEQUENCE [LARGE SCALE GENOMIC DNA]</scope>
    <source>
        <strain evidence="2">NZE10 / CBS 128990</strain>
    </source>
</reference>
<accession>M2WKS1</accession>
<dbReference type="OrthoDB" id="416217at2759"/>
<name>M2WKS1_DOTSN</name>
<dbReference type="HOGENOM" id="CLU_1855228_0_0_1"/>
<dbReference type="EMBL" id="KB446545">
    <property type="protein sequence ID" value="EME39578.1"/>
    <property type="molecule type" value="Genomic_DNA"/>
</dbReference>
<proteinExistence type="predicted"/>
<evidence type="ECO:0000313" key="1">
    <source>
        <dbReference type="EMBL" id="EME39578.1"/>
    </source>
</evidence>
<protein>
    <submittedName>
        <fullName evidence="1">Uncharacterized protein</fullName>
    </submittedName>
</protein>
<sequence>MVPREQTSATLPTLTLTYSRSSTLGRSCLMAPKQSSHVYQKVMTASASKYSFAMHAALRFNNMHDRLLFDPLGTKPSRAEAFHKYHAAALFGKQLATPLDKEVRDAMWATFAILGASAFAGIEATKAEEAWPLHPRLL</sequence>
<dbReference type="Proteomes" id="UP000016933">
    <property type="component" value="Unassembled WGS sequence"/>
</dbReference>
<dbReference type="eggNOG" id="ENOG502RV53">
    <property type="taxonomic scope" value="Eukaryota"/>
</dbReference>
<dbReference type="STRING" id="675120.M2WKS1"/>
<gene>
    <name evidence="1" type="ORF">DOTSEDRAFT_75288</name>
</gene>
<keyword evidence="2" id="KW-1185">Reference proteome</keyword>
<evidence type="ECO:0000313" key="2">
    <source>
        <dbReference type="Proteomes" id="UP000016933"/>
    </source>
</evidence>
<organism evidence="1 2">
    <name type="scientific">Dothistroma septosporum (strain NZE10 / CBS 128990)</name>
    <name type="common">Red band needle blight fungus</name>
    <name type="synonym">Mycosphaerella pini</name>
    <dbReference type="NCBI Taxonomy" id="675120"/>
    <lineage>
        <taxon>Eukaryota</taxon>
        <taxon>Fungi</taxon>
        <taxon>Dikarya</taxon>
        <taxon>Ascomycota</taxon>
        <taxon>Pezizomycotina</taxon>
        <taxon>Dothideomycetes</taxon>
        <taxon>Dothideomycetidae</taxon>
        <taxon>Mycosphaerellales</taxon>
        <taxon>Mycosphaerellaceae</taxon>
        <taxon>Dothistroma</taxon>
    </lineage>
</organism>